<evidence type="ECO:0000313" key="1">
    <source>
        <dbReference type="EMBL" id="GJS83060.1"/>
    </source>
</evidence>
<gene>
    <name evidence="1" type="ORF">Tco_0749601</name>
</gene>
<name>A0ABQ4YZX1_9ASTR</name>
<reference evidence="1" key="2">
    <citation type="submission" date="2022-01" db="EMBL/GenBank/DDBJ databases">
        <authorList>
            <person name="Yamashiro T."/>
            <person name="Shiraishi A."/>
            <person name="Satake H."/>
            <person name="Nakayama K."/>
        </authorList>
    </citation>
    <scope>NUCLEOTIDE SEQUENCE</scope>
</reference>
<accession>A0ABQ4YZX1</accession>
<proteinExistence type="predicted"/>
<dbReference type="EMBL" id="BQNB010010872">
    <property type="protein sequence ID" value="GJS83060.1"/>
    <property type="molecule type" value="Genomic_DNA"/>
</dbReference>
<keyword evidence="2" id="KW-1185">Reference proteome</keyword>
<comment type="caution">
    <text evidence="1">The sequence shown here is derived from an EMBL/GenBank/DDBJ whole genome shotgun (WGS) entry which is preliminary data.</text>
</comment>
<sequence length="252" mass="28929">MTPHQPPRAQRHLWLRYGVEGYTKEIVQDYDQRLAMIFSRQVNQVHILDFEGLTKEMRQGLTDRLKMVYTRAEGQVLFTSYAWRRLFETQGLLVMEFILEFFSTYRISDAELGLDAPEKLTATDLFYLRSMDEGMTVNVPYLLAQYIDEGLIRLTLIAHELSVIDMDELVRLRICDRLDDTWAWVALGPERQQVAAARAPEGVKGTPIVDEGVQAILAPVQAPQVPHQAASRTMPQSIMRLEEKVHGLRELG</sequence>
<evidence type="ECO:0000313" key="2">
    <source>
        <dbReference type="Proteomes" id="UP001151760"/>
    </source>
</evidence>
<dbReference type="Proteomes" id="UP001151760">
    <property type="component" value="Unassembled WGS sequence"/>
</dbReference>
<protein>
    <submittedName>
        <fullName evidence="1">Uncharacterized protein</fullName>
    </submittedName>
</protein>
<organism evidence="1 2">
    <name type="scientific">Tanacetum coccineum</name>
    <dbReference type="NCBI Taxonomy" id="301880"/>
    <lineage>
        <taxon>Eukaryota</taxon>
        <taxon>Viridiplantae</taxon>
        <taxon>Streptophyta</taxon>
        <taxon>Embryophyta</taxon>
        <taxon>Tracheophyta</taxon>
        <taxon>Spermatophyta</taxon>
        <taxon>Magnoliopsida</taxon>
        <taxon>eudicotyledons</taxon>
        <taxon>Gunneridae</taxon>
        <taxon>Pentapetalae</taxon>
        <taxon>asterids</taxon>
        <taxon>campanulids</taxon>
        <taxon>Asterales</taxon>
        <taxon>Asteraceae</taxon>
        <taxon>Asteroideae</taxon>
        <taxon>Anthemideae</taxon>
        <taxon>Anthemidinae</taxon>
        <taxon>Tanacetum</taxon>
    </lineage>
</organism>
<reference evidence="1" key="1">
    <citation type="journal article" date="2022" name="Int. J. Mol. Sci.">
        <title>Draft Genome of Tanacetum Coccineum: Genomic Comparison of Closely Related Tanacetum-Family Plants.</title>
        <authorList>
            <person name="Yamashiro T."/>
            <person name="Shiraishi A."/>
            <person name="Nakayama K."/>
            <person name="Satake H."/>
        </authorList>
    </citation>
    <scope>NUCLEOTIDE SEQUENCE</scope>
</reference>